<reference evidence="4 5" key="1">
    <citation type="journal article" date="2015" name="Genome Announc.">
        <title>Complete Genome Sequence of Polypropylene Glycol- and Polyethylene Glycol-Degrading Sphingopyxis macrogoltabida Strain EY-1.</title>
        <authorList>
            <person name="Ohtsubo Y."/>
            <person name="Nagata Y."/>
            <person name="Numata M."/>
            <person name="Tsuchikane K."/>
            <person name="Hosoyama A."/>
            <person name="Yamazoe A."/>
            <person name="Tsuda M."/>
            <person name="Fujita N."/>
            <person name="Kawai F."/>
        </authorList>
    </citation>
    <scope>NUCLEOTIDE SEQUENCE [LARGE SCALE GENOMIC DNA]</scope>
    <source>
        <strain evidence="4 5">EY-1</strain>
    </source>
</reference>
<name>A0A0N9UME5_SPHMC</name>
<dbReference type="PATRIC" id="fig|33050.5.peg.2300"/>
<dbReference type="SUPFAM" id="SSF51735">
    <property type="entry name" value="NAD(P)-binding Rossmann-fold domains"/>
    <property type="match status" value="1"/>
</dbReference>
<dbReference type="OrthoDB" id="9795647at2"/>
<dbReference type="Proteomes" id="UP000058074">
    <property type="component" value="Chromosome"/>
</dbReference>
<gene>
    <name evidence="4" type="ORF">AN936_11110</name>
</gene>
<dbReference type="PRINTS" id="PR00080">
    <property type="entry name" value="SDRFAMILY"/>
</dbReference>
<accession>A0A0N9UME5</accession>
<dbReference type="EMBL" id="CP012700">
    <property type="protein sequence ID" value="ALH80898.1"/>
    <property type="molecule type" value="Genomic_DNA"/>
</dbReference>
<dbReference type="PANTHER" id="PTHR43658:SF8">
    <property type="entry name" value="17-BETA-HYDROXYSTEROID DEHYDROGENASE 14-RELATED"/>
    <property type="match status" value="1"/>
</dbReference>
<dbReference type="InterPro" id="IPR036291">
    <property type="entry name" value="NAD(P)-bd_dom_sf"/>
</dbReference>
<evidence type="ECO:0000313" key="4">
    <source>
        <dbReference type="EMBL" id="ALH80898.1"/>
    </source>
</evidence>
<protein>
    <submittedName>
        <fullName evidence="4">3-hydroxy-2-methylbutyryl-CoA dehydrogenase</fullName>
    </submittedName>
</protein>
<dbReference type="Gene3D" id="3.40.50.720">
    <property type="entry name" value="NAD(P)-binding Rossmann-like Domain"/>
    <property type="match status" value="1"/>
</dbReference>
<dbReference type="PANTHER" id="PTHR43658">
    <property type="entry name" value="SHORT-CHAIN DEHYDROGENASE/REDUCTASE"/>
    <property type="match status" value="1"/>
</dbReference>
<dbReference type="FunFam" id="3.40.50.720:FF:000215">
    <property type="entry name" value="3-hydroxyacyl-CoA dehydrogenase type-2"/>
    <property type="match status" value="1"/>
</dbReference>
<sequence length="253" mass="25764">MKIEGLAAVVTGGASGLGGATAAMLAELGAKVAILDLNEEVGAAHAEAIGGLFVAANVADEASVAAALDAAEAAHGPARILVNCAGVAPAIKTVGKENKAHPLDAFRRTVEVNLIGSFNLIAQFAARLAAAEPVGEERGVIVNTASVAAFDGQIGQAAYSASKGGVVGMTLPIARDLAQHRIRVVTIAPGIFLTPMLMGLPQAAQDSLGTQVPHPSRLGKPEEYAQMVRSIVENPMLNGETIRLDGAIRMAPR</sequence>
<evidence type="ECO:0000313" key="5">
    <source>
        <dbReference type="Proteomes" id="UP000058074"/>
    </source>
</evidence>
<evidence type="ECO:0000256" key="3">
    <source>
        <dbReference type="RuleBase" id="RU000363"/>
    </source>
</evidence>
<dbReference type="InterPro" id="IPR020904">
    <property type="entry name" value="Sc_DH/Rdtase_CS"/>
</dbReference>
<dbReference type="AlphaFoldDB" id="A0A0N9UME5"/>
<proteinExistence type="inferred from homology"/>
<comment type="similarity">
    <text evidence="1 3">Belongs to the short-chain dehydrogenases/reductases (SDR) family.</text>
</comment>
<dbReference type="PRINTS" id="PR00081">
    <property type="entry name" value="GDHRDH"/>
</dbReference>
<keyword evidence="2" id="KW-0560">Oxidoreductase</keyword>
<organism evidence="4 5">
    <name type="scientific">Sphingopyxis macrogoltabida</name>
    <name type="common">Sphingomonas macrogoltabidus</name>
    <dbReference type="NCBI Taxonomy" id="33050"/>
    <lineage>
        <taxon>Bacteria</taxon>
        <taxon>Pseudomonadati</taxon>
        <taxon>Pseudomonadota</taxon>
        <taxon>Alphaproteobacteria</taxon>
        <taxon>Sphingomonadales</taxon>
        <taxon>Sphingomonadaceae</taxon>
        <taxon>Sphingopyxis</taxon>
    </lineage>
</organism>
<dbReference type="GO" id="GO:0016491">
    <property type="term" value="F:oxidoreductase activity"/>
    <property type="evidence" value="ECO:0007669"/>
    <property type="project" value="UniProtKB-KW"/>
</dbReference>
<dbReference type="PROSITE" id="PS00061">
    <property type="entry name" value="ADH_SHORT"/>
    <property type="match status" value="1"/>
</dbReference>
<dbReference type="KEGG" id="smag:AN936_11110"/>
<dbReference type="RefSeq" id="WP_054588201.1">
    <property type="nucleotide sequence ID" value="NZ_CP012700.1"/>
</dbReference>
<dbReference type="InterPro" id="IPR002347">
    <property type="entry name" value="SDR_fam"/>
</dbReference>
<dbReference type="Pfam" id="PF00106">
    <property type="entry name" value="adh_short"/>
    <property type="match status" value="1"/>
</dbReference>
<evidence type="ECO:0000256" key="2">
    <source>
        <dbReference type="ARBA" id="ARBA00023002"/>
    </source>
</evidence>
<evidence type="ECO:0000256" key="1">
    <source>
        <dbReference type="ARBA" id="ARBA00006484"/>
    </source>
</evidence>